<dbReference type="GO" id="GO:0004497">
    <property type="term" value="F:monooxygenase activity"/>
    <property type="evidence" value="ECO:0007669"/>
    <property type="project" value="UniProtKB-KW"/>
</dbReference>
<evidence type="ECO:0000256" key="7">
    <source>
        <dbReference type="ARBA" id="ARBA00023033"/>
    </source>
</evidence>
<comment type="similarity">
    <text evidence="2">Belongs to the nitronate monooxygenase family. NMO class I subfamily.</text>
</comment>
<proteinExistence type="inferred from homology"/>
<dbReference type="Gene3D" id="3.20.20.70">
    <property type="entry name" value="Aldolase class I"/>
    <property type="match status" value="1"/>
</dbReference>
<dbReference type="RefSeq" id="WP_382392159.1">
    <property type="nucleotide sequence ID" value="NZ_JBHTCQ010000001.1"/>
</dbReference>
<evidence type="ECO:0000256" key="8">
    <source>
        <dbReference type="ARBA" id="ARBA00031155"/>
    </source>
</evidence>
<keyword evidence="6" id="KW-0560">Oxidoreductase</keyword>
<accession>A0ABW2Q585</accession>
<evidence type="ECO:0000256" key="6">
    <source>
        <dbReference type="ARBA" id="ARBA00023002"/>
    </source>
</evidence>
<dbReference type="EMBL" id="JBHTCQ010000001">
    <property type="protein sequence ID" value="MFC7404605.1"/>
    <property type="molecule type" value="Genomic_DNA"/>
</dbReference>
<organism evidence="10 11">
    <name type="scientific">Georgenia alba</name>
    <dbReference type="NCBI Taxonomy" id="2233858"/>
    <lineage>
        <taxon>Bacteria</taxon>
        <taxon>Bacillati</taxon>
        <taxon>Actinomycetota</taxon>
        <taxon>Actinomycetes</taxon>
        <taxon>Micrococcales</taxon>
        <taxon>Bogoriellaceae</taxon>
        <taxon>Georgenia</taxon>
    </lineage>
</organism>
<evidence type="ECO:0000313" key="10">
    <source>
        <dbReference type="EMBL" id="MFC7404605.1"/>
    </source>
</evidence>
<evidence type="ECO:0000256" key="9">
    <source>
        <dbReference type="ARBA" id="ARBA00049401"/>
    </source>
</evidence>
<protein>
    <recommendedName>
        <fullName evidence="8">Propionate 3-nitronate monooxygenase</fullName>
    </recommendedName>
</protein>
<keyword evidence="5" id="KW-0288">FMN</keyword>
<comment type="catalytic activity">
    <reaction evidence="9">
        <text>3 propionate 3-nitronate + 3 O2 + H2O = 3 3-oxopropanoate + 2 nitrate + nitrite + H2O2 + 3 H(+)</text>
        <dbReference type="Rhea" id="RHEA:57332"/>
        <dbReference type="ChEBI" id="CHEBI:15377"/>
        <dbReference type="ChEBI" id="CHEBI:15378"/>
        <dbReference type="ChEBI" id="CHEBI:15379"/>
        <dbReference type="ChEBI" id="CHEBI:16240"/>
        <dbReference type="ChEBI" id="CHEBI:16301"/>
        <dbReference type="ChEBI" id="CHEBI:17632"/>
        <dbReference type="ChEBI" id="CHEBI:33190"/>
        <dbReference type="ChEBI" id="CHEBI:136067"/>
    </reaction>
</comment>
<comment type="caution">
    <text evidence="10">The sequence shown here is derived from an EMBL/GenBank/DDBJ whole genome shotgun (WGS) entry which is preliminary data.</text>
</comment>
<dbReference type="Pfam" id="PF03060">
    <property type="entry name" value="NMO"/>
    <property type="match status" value="1"/>
</dbReference>
<reference evidence="11" key="1">
    <citation type="journal article" date="2019" name="Int. J. Syst. Evol. Microbiol.">
        <title>The Global Catalogue of Microorganisms (GCM) 10K type strain sequencing project: providing services to taxonomists for standard genome sequencing and annotation.</title>
        <authorList>
            <consortium name="The Broad Institute Genomics Platform"/>
            <consortium name="The Broad Institute Genome Sequencing Center for Infectious Disease"/>
            <person name="Wu L."/>
            <person name="Ma J."/>
        </authorList>
    </citation>
    <scope>NUCLEOTIDE SEQUENCE [LARGE SCALE GENOMIC DNA]</scope>
    <source>
        <strain evidence="11">JCM 1490</strain>
    </source>
</reference>
<dbReference type="InterPro" id="IPR004136">
    <property type="entry name" value="NMO"/>
</dbReference>
<comment type="cofactor">
    <cofactor evidence="1">
        <name>FMN</name>
        <dbReference type="ChEBI" id="CHEBI:58210"/>
    </cofactor>
</comment>
<dbReference type="CDD" id="cd04730">
    <property type="entry name" value="NPD_like"/>
    <property type="match status" value="1"/>
</dbReference>
<dbReference type="PANTHER" id="PTHR42747:SF3">
    <property type="entry name" value="NITRONATE MONOOXYGENASE-RELATED"/>
    <property type="match status" value="1"/>
</dbReference>
<evidence type="ECO:0000256" key="1">
    <source>
        <dbReference type="ARBA" id="ARBA00001917"/>
    </source>
</evidence>
<evidence type="ECO:0000256" key="4">
    <source>
        <dbReference type="ARBA" id="ARBA00022630"/>
    </source>
</evidence>
<keyword evidence="7 10" id="KW-0503">Monooxygenase</keyword>
<sequence length="333" mass="34765">MTSPLEALRRPVLAAPMAGGPSTPALVRAAVEAGGSGFLAAGYLSAERLAEQVTEVGRDAEIFGANLFVPEADEIRPEVRAYRDRLAAAHPALAVPDPHPDDDGWQEKLEVVREAGVPLVSFTFGFPPADAVHTLHRAGATVIATVTTAAEARSALERGADVLCVQGPAAGGHRGTFDQTVEPPAEPLEDLLRSLRGAAPIVAAGGLTTPAAVAAAREAGAAVVQVGTALLVADEAGTDPTHRRELLAGQRETTLTRAFSGRWARGLLNEFMTTHADAPAGYPFLNQLTGPVRAAARRAGDPEAMSMWAGERYRDARPGPAGEILERLVRSHG</sequence>
<name>A0ABW2Q585_9MICO</name>
<keyword evidence="11" id="KW-1185">Reference proteome</keyword>
<gene>
    <name evidence="10" type="ORF">ACFQQL_05750</name>
</gene>
<evidence type="ECO:0000313" key="11">
    <source>
        <dbReference type="Proteomes" id="UP001596455"/>
    </source>
</evidence>
<evidence type="ECO:0000256" key="3">
    <source>
        <dbReference type="ARBA" id="ARBA00022575"/>
    </source>
</evidence>
<evidence type="ECO:0000256" key="5">
    <source>
        <dbReference type="ARBA" id="ARBA00022643"/>
    </source>
</evidence>
<keyword evidence="4" id="KW-0285">Flavoprotein</keyword>
<dbReference type="SUPFAM" id="SSF51412">
    <property type="entry name" value="Inosine monophosphate dehydrogenase (IMPDH)"/>
    <property type="match status" value="1"/>
</dbReference>
<dbReference type="PANTHER" id="PTHR42747">
    <property type="entry name" value="NITRONATE MONOOXYGENASE-RELATED"/>
    <property type="match status" value="1"/>
</dbReference>
<evidence type="ECO:0000256" key="2">
    <source>
        <dbReference type="ARBA" id="ARBA00009881"/>
    </source>
</evidence>
<dbReference type="InterPro" id="IPR013785">
    <property type="entry name" value="Aldolase_TIM"/>
</dbReference>
<dbReference type="Proteomes" id="UP001596455">
    <property type="component" value="Unassembled WGS sequence"/>
</dbReference>
<keyword evidence="3" id="KW-0216">Detoxification</keyword>